<dbReference type="PROSITE" id="PS51257">
    <property type="entry name" value="PROKAR_LIPOPROTEIN"/>
    <property type="match status" value="1"/>
</dbReference>
<dbReference type="AlphaFoldDB" id="A0AAJ5WPX4"/>
<proteinExistence type="predicted"/>
<protein>
    <submittedName>
        <fullName evidence="1">Uncharacterized protein</fullName>
    </submittedName>
</protein>
<sequence>MKICNQLILVLAMFAGAISCSKYEEVPPPKGDLHNIDFVLPASPRLTDEERKQIEEQRAALQEAIKNK</sequence>
<name>A0AAJ5WPX4_9BACT</name>
<evidence type="ECO:0000313" key="2">
    <source>
        <dbReference type="Proteomes" id="UP001220610"/>
    </source>
</evidence>
<accession>A0AAJ5WPX4</accession>
<dbReference type="Proteomes" id="UP001220610">
    <property type="component" value="Chromosome"/>
</dbReference>
<reference evidence="1" key="1">
    <citation type="submission" date="2023-03" db="EMBL/GenBank/DDBJ databases">
        <title>Andean soil-derived lignocellulolytic bacterial consortium as a source of novel taxa and putative plastic-active enzymes.</title>
        <authorList>
            <person name="Diaz-Garcia L."/>
            <person name="Chuvochina M."/>
            <person name="Feuerriegel G."/>
            <person name="Bunk B."/>
            <person name="Sproer C."/>
            <person name="Streit W.R."/>
            <person name="Rodriguez L.M."/>
            <person name="Overmann J."/>
            <person name="Jimenez D.J."/>
        </authorList>
    </citation>
    <scope>NUCLEOTIDE SEQUENCE</scope>
    <source>
        <strain evidence="1">MAG 7</strain>
    </source>
</reference>
<organism evidence="1 2">
    <name type="scientific">Candidatus Pseudobacter hemicellulosilyticus</name>
    <dbReference type="NCBI Taxonomy" id="3121375"/>
    <lineage>
        <taxon>Bacteria</taxon>
        <taxon>Pseudomonadati</taxon>
        <taxon>Bacteroidota</taxon>
        <taxon>Chitinophagia</taxon>
        <taxon>Chitinophagales</taxon>
        <taxon>Chitinophagaceae</taxon>
        <taxon>Pseudobacter</taxon>
    </lineage>
</organism>
<dbReference type="EMBL" id="CP119311">
    <property type="protein sequence ID" value="WEK34615.1"/>
    <property type="molecule type" value="Genomic_DNA"/>
</dbReference>
<gene>
    <name evidence="1" type="ORF">P0Y53_19180</name>
</gene>
<evidence type="ECO:0000313" key="1">
    <source>
        <dbReference type="EMBL" id="WEK34615.1"/>
    </source>
</evidence>